<sequence length="470" mass="54965">MNIRWENAIYRFMDLMLSLLAWYLFINYLHSHQYFLGDADQVCKNLFVQGALFLPIAWFLFYLLSEQYKDVYRLSRWSVFSRTFLLSAFGCLVVFFVLILNQELNFENRFFQALMTYFGYHFGLITTAKILFLSFISHRIKNGTVGFNTLIIGGDQRAVELYNDITSLKFSLGHKFKGFIHSNGGRSNDLIQYLPQLGGLNDIAAVIEQNKIEEVIIAIESTEHTKLKTILDVLFELGNKMMVRIIPDMYDILLGTVKMNHLYGAVLIEIKQEMMPQWQIFVKRCIDLFVSVFVLILLSPFIVYFLIRTKLSSPGPLFYSQERIGLNGKPFMIYKFRSMYMDSEVNGPQLSHESDQRITPWGATMRKWRIDELPQFFNVLKGDMSLVGPRPERNFYIQQIMEIAPHYKHLLKVRPGITSWGQVKFGYASNLNEMVQRLKYDILYIENRSLGLDFKILFYTAWVLFQGKGK</sequence>
<evidence type="ECO:0000256" key="7">
    <source>
        <dbReference type="SAM" id="Phobius"/>
    </source>
</evidence>
<proteinExistence type="inferred from homology"/>
<comment type="similarity">
    <text evidence="2">Belongs to the bacterial sugar transferase family.</text>
</comment>
<dbReference type="PANTHER" id="PTHR30576:SF0">
    <property type="entry name" value="UNDECAPRENYL-PHOSPHATE N-ACETYLGALACTOSAMINYL 1-PHOSPHATE TRANSFERASE-RELATED"/>
    <property type="match status" value="1"/>
</dbReference>
<evidence type="ECO:0000256" key="3">
    <source>
        <dbReference type="ARBA" id="ARBA00022679"/>
    </source>
</evidence>
<dbReference type="AlphaFoldDB" id="A0A9D7XEW7"/>
<keyword evidence="5 7" id="KW-1133">Transmembrane helix</keyword>
<dbReference type="Pfam" id="PF02397">
    <property type="entry name" value="Bac_transf"/>
    <property type="match status" value="1"/>
</dbReference>
<feature type="transmembrane region" description="Helical" evidence="7">
    <location>
        <begin position="9"/>
        <end position="26"/>
    </location>
</feature>
<reference evidence="9 10" key="1">
    <citation type="submission" date="2020-10" db="EMBL/GenBank/DDBJ databases">
        <title>Connecting structure to function with the recovery of over 1000 high-quality activated sludge metagenome-assembled genomes encoding full-length rRNA genes using long-read sequencing.</title>
        <authorList>
            <person name="Singleton C.M."/>
            <person name="Petriglieri F."/>
            <person name="Kristensen J.M."/>
            <person name="Kirkegaard R.H."/>
            <person name="Michaelsen T.Y."/>
            <person name="Andersen M.H."/>
            <person name="Karst S.M."/>
            <person name="Dueholm M.S."/>
            <person name="Nielsen P.H."/>
            <person name="Albertsen M."/>
        </authorList>
    </citation>
    <scope>NUCLEOTIDE SEQUENCE [LARGE SCALE GENOMIC DNA]</scope>
    <source>
        <strain evidence="9">Ribe_18-Q3-R11-54_BAT3C.373</strain>
    </source>
</reference>
<dbReference type="Pfam" id="PF13727">
    <property type="entry name" value="CoA_binding_3"/>
    <property type="match status" value="1"/>
</dbReference>
<evidence type="ECO:0000256" key="4">
    <source>
        <dbReference type="ARBA" id="ARBA00022692"/>
    </source>
</evidence>
<protein>
    <submittedName>
        <fullName evidence="9">Sugar transferase</fullName>
    </submittedName>
</protein>
<feature type="transmembrane region" description="Helical" evidence="7">
    <location>
        <begin position="285"/>
        <end position="307"/>
    </location>
</feature>
<dbReference type="InterPro" id="IPR003362">
    <property type="entry name" value="Bact_transf"/>
</dbReference>
<evidence type="ECO:0000259" key="8">
    <source>
        <dbReference type="Pfam" id="PF02397"/>
    </source>
</evidence>
<dbReference type="Gene3D" id="3.40.50.720">
    <property type="entry name" value="NAD(P)-binding Rossmann-like Domain"/>
    <property type="match status" value="1"/>
</dbReference>
<comment type="subcellular location">
    <subcellularLocation>
        <location evidence="1">Membrane</location>
        <topology evidence="1">Multi-pass membrane protein</topology>
    </subcellularLocation>
</comment>
<keyword evidence="4 7" id="KW-0812">Transmembrane</keyword>
<evidence type="ECO:0000256" key="5">
    <source>
        <dbReference type="ARBA" id="ARBA00022989"/>
    </source>
</evidence>
<dbReference type="PANTHER" id="PTHR30576">
    <property type="entry name" value="COLANIC BIOSYNTHESIS UDP-GLUCOSE LIPID CARRIER TRANSFERASE"/>
    <property type="match status" value="1"/>
</dbReference>
<dbReference type="Proteomes" id="UP000808349">
    <property type="component" value="Unassembled WGS sequence"/>
</dbReference>
<gene>
    <name evidence="9" type="ORF">IPO85_19065</name>
</gene>
<dbReference type="InterPro" id="IPR017475">
    <property type="entry name" value="EPS_sugar_tfrase"/>
</dbReference>
<dbReference type="GO" id="GO:0016780">
    <property type="term" value="F:phosphotransferase activity, for other substituted phosphate groups"/>
    <property type="evidence" value="ECO:0007669"/>
    <property type="project" value="TreeGrafter"/>
</dbReference>
<feature type="domain" description="Bacterial sugar transferase" evidence="8">
    <location>
        <begin position="283"/>
        <end position="465"/>
    </location>
</feature>
<accession>A0A9D7XEW7</accession>
<keyword evidence="3 9" id="KW-0808">Transferase</keyword>
<feature type="transmembrane region" description="Helical" evidence="7">
    <location>
        <begin position="84"/>
        <end position="102"/>
    </location>
</feature>
<name>A0A9D7XEW7_9BACT</name>
<evidence type="ECO:0000313" key="10">
    <source>
        <dbReference type="Proteomes" id="UP000808349"/>
    </source>
</evidence>
<dbReference type="EMBL" id="JADKFW010000021">
    <property type="protein sequence ID" value="MBK9719574.1"/>
    <property type="molecule type" value="Genomic_DNA"/>
</dbReference>
<evidence type="ECO:0000256" key="6">
    <source>
        <dbReference type="ARBA" id="ARBA00023136"/>
    </source>
</evidence>
<dbReference type="GO" id="GO:0016020">
    <property type="term" value="C:membrane"/>
    <property type="evidence" value="ECO:0007669"/>
    <property type="project" value="UniProtKB-SubCell"/>
</dbReference>
<feature type="transmembrane region" description="Helical" evidence="7">
    <location>
        <begin position="46"/>
        <end position="64"/>
    </location>
</feature>
<evidence type="ECO:0000313" key="9">
    <source>
        <dbReference type="EMBL" id="MBK9719574.1"/>
    </source>
</evidence>
<keyword evidence="6 7" id="KW-0472">Membrane</keyword>
<feature type="transmembrane region" description="Helical" evidence="7">
    <location>
        <begin position="114"/>
        <end position="136"/>
    </location>
</feature>
<comment type="caution">
    <text evidence="9">The sequence shown here is derived from an EMBL/GenBank/DDBJ whole genome shotgun (WGS) entry which is preliminary data.</text>
</comment>
<organism evidence="9 10">
    <name type="scientific">Candidatus Defluviibacterium haderslevense</name>
    <dbReference type="NCBI Taxonomy" id="2981993"/>
    <lineage>
        <taxon>Bacteria</taxon>
        <taxon>Pseudomonadati</taxon>
        <taxon>Bacteroidota</taxon>
        <taxon>Saprospiria</taxon>
        <taxon>Saprospirales</taxon>
        <taxon>Saprospiraceae</taxon>
        <taxon>Candidatus Defluviibacterium</taxon>
    </lineage>
</organism>
<evidence type="ECO:0000256" key="1">
    <source>
        <dbReference type="ARBA" id="ARBA00004141"/>
    </source>
</evidence>
<evidence type="ECO:0000256" key="2">
    <source>
        <dbReference type="ARBA" id="ARBA00006464"/>
    </source>
</evidence>
<dbReference type="NCBIfam" id="TIGR03025">
    <property type="entry name" value="EPS_sugtrans"/>
    <property type="match status" value="1"/>
</dbReference>